<dbReference type="Proteomes" id="UP000001568">
    <property type="component" value="Chromosome 5"/>
</dbReference>
<dbReference type="AlphaFoldDB" id="A4RXP8"/>
<dbReference type="RefSeq" id="XP_001418029.1">
    <property type="nucleotide sequence ID" value="XM_001417992.1"/>
</dbReference>
<accession>A4RXP8</accession>
<dbReference type="eggNOG" id="KOG1208">
    <property type="taxonomic scope" value="Eukaryota"/>
</dbReference>
<dbReference type="KEGG" id="olu:OSTLU_38397"/>
<proteinExistence type="inferred from homology"/>
<keyword evidence="2" id="KW-0560">Oxidoreductase</keyword>
<dbReference type="SUPFAM" id="SSF51735">
    <property type="entry name" value="NAD(P)-binding Rossmann-fold domains"/>
    <property type="match status" value="1"/>
</dbReference>
<dbReference type="Gene3D" id="3.40.50.720">
    <property type="entry name" value="NAD(P)-binding Rossmann-like Domain"/>
    <property type="match status" value="1"/>
</dbReference>
<reference evidence="3 4" key="1">
    <citation type="journal article" date="2007" name="Proc. Natl. Acad. Sci. U.S.A.">
        <title>The tiny eukaryote Ostreococcus provides genomic insights into the paradox of plankton speciation.</title>
        <authorList>
            <person name="Palenik B."/>
            <person name="Grimwood J."/>
            <person name="Aerts A."/>
            <person name="Rouze P."/>
            <person name="Salamov A."/>
            <person name="Putnam N."/>
            <person name="Dupont C."/>
            <person name="Jorgensen R."/>
            <person name="Derelle E."/>
            <person name="Rombauts S."/>
            <person name="Zhou K."/>
            <person name="Otillar R."/>
            <person name="Merchant S.S."/>
            <person name="Podell S."/>
            <person name="Gaasterland T."/>
            <person name="Napoli C."/>
            <person name="Gendler K."/>
            <person name="Manuell A."/>
            <person name="Tai V."/>
            <person name="Vallon O."/>
            <person name="Piganeau G."/>
            <person name="Jancek S."/>
            <person name="Heijde M."/>
            <person name="Jabbari K."/>
            <person name="Bowler C."/>
            <person name="Lohr M."/>
            <person name="Robbens S."/>
            <person name="Werner G."/>
            <person name="Dubchak I."/>
            <person name="Pazour G.J."/>
            <person name="Ren Q."/>
            <person name="Paulsen I."/>
            <person name="Delwiche C."/>
            <person name="Schmutz J."/>
            <person name="Rokhsar D."/>
            <person name="Van de Peer Y."/>
            <person name="Moreau H."/>
            <person name="Grigoriev I.V."/>
        </authorList>
    </citation>
    <scope>NUCLEOTIDE SEQUENCE [LARGE SCALE GENOMIC DNA]</scope>
    <source>
        <strain evidence="3 4">CCE9901</strain>
    </source>
</reference>
<dbReference type="PANTHER" id="PTHR24320:SF227">
    <property type="entry name" value="RETINOL DEHYDROGENASE 11"/>
    <property type="match status" value="1"/>
</dbReference>
<dbReference type="GeneID" id="5002109"/>
<evidence type="ECO:0000256" key="2">
    <source>
        <dbReference type="ARBA" id="ARBA00023002"/>
    </source>
</evidence>
<sequence length="324" mass="35372">MPRCWWPIGHLRGWLGPSGFGSKSSWRDVIADLDPGSASRNCVLITGATAGIGFETLKAFCSTGATVVVGARDEARAKALACELMSKTTSIVRVLRLDLSCSKSVHAFVDAFLALNLKLTVLVNNAGIMPCPFDADSHRDLAFHVKFLNHFVLTQLLLESFDPAGARVVNVTSEVYRFSYPEGIRFGKIDDDRAYDSVKSYAQSKLALLLWTRYQGEALRERGVQFFAVHPGSVATQGSARARKSSGWRGALLHCVGAPFVKSVECGAATTIYCALHPGASMYNRFGEYYFASCNPRGVREISRDATLARRLVEYAARELDASA</sequence>
<dbReference type="Gramene" id="ABO96322">
    <property type="protein sequence ID" value="ABO96322"/>
    <property type="gene ID" value="OSTLU_38397"/>
</dbReference>
<protein>
    <submittedName>
        <fullName evidence="3">Uncharacterized protein</fullName>
    </submittedName>
</protein>
<dbReference type="PRINTS" id="PR00081">
    <property type="entry name" value="GDHRDH"/>
</dbReference>
<dbReference type="Pfam" id="PF00106">
    <property type="entry name" value="adh_short"/>
    <property type="match status" value="1"/>
</dbReference>
<comment type="similarity">
    <text evidence="1">Belongs to the short-chain dehydrogenases/reductases (SDR) family.</text>
</comment>
<gene>
    <name evidence="3" type="ORF">OSTLU_38397</name>
</gene>
<dbReference type="GO" id="GO:0016491">
    <property type="term" value="F:oxidoreductase activity"/>
    <property type="evidence" value="ECO:0007669"/>
    <property type="project" value="UniProtKB-KW"/>
</dbReference>
<dbReference type="EMBL" id="CP000585">
    <property type="protein sequence ID" value="ABO96322.1"/>
    <property type="molecule type" value="Genomic_DNA"/>
</dbReference>
<keyword evidence="4" id="KW-1185">Reference proteome</keyword>
<dbReference type="InterPro" id="IPR036291">
    <property type="entry name" value="NAD(P)-bd_dom_sf"/>
</dbReference>
<dbReference type="OrthoDB" id="191139at2759"/>
<evidence type="ECO:0000313" key="4">
    <source>
        <dbReference type="Proteomes" id="UP000001568"/>
    </source>
</evidence>
<evidence type="ECO:0000313" key="3">
    <source>
        <dbReference type="EMBL" id="ABO96322.1"/>
    </source>
</evidence>
<dbReference type="HOGENOM" id="CLU_010194_44_0_1"/>
<dbReference type="InterPro" id="IPR002347">
    <property type="entry name" value="SDR_fam"/>
</dbReference>
<dbReference type="PANTHER" id="PTHR24320">
    <property type="entry name" value="RETINOL DEHYDROGENASE"/>
    <property type="match status" value="1"/>
</dbReference>
<name>A4RXP8_OSTLU</name>
<evidence type="ECO:0000256" key="1">
    <source>
        <dbReference type="ARBA" id="ARBA00006484"/>
    </source>
</evidence>
<dbReference type="OMA" id="NILHHWC"/>
<organism evidence="3 4">
    <name type="scientific">Ostreococcus lucimarinus (strain CCE9901)</name>
    <dbReference type="NCBI Taxonomy" id="436017"/>
    <lineage>
        <taxon>Eukaryota</taxon>
        <taxon>Viridiplantae</taxon>
        <taxon>Chlorophyta</taxon>
        <taxon>Mamiellophyceae</taxon>
        <taxon>Mamiellales</taxon>
        <taxon>Bathycoccaceae</taxon>
        <taxon>Ostreococcus</taxon>
    </lineage>
</organism>